<dbReference type="Gene3D" id="3.40.30.10">
    <property type="entry name" value="Glutaredoxin"/>
    <property type="match status" value="1"/>
</dbReference>
<dbReference type="RefSeq" id="WP_133712654.1">
    <property type="nucleotide sequence ID" value="NZ_SOAG01000014.1"/>
</dbReference>
<dbReference type="PANTHER" id="PTHR30041:SF8">
    <property type="entry name" value="PROTEIN YFFB"/>
    <property type="match status" value="1"/>
</dbReference>
<keyword evidence="4" id="KW-1185">Reference proteome</keyword>
<dbReference type="Proteomes" id="UP000295215">
    <property type="component" value="Unassembled WGS sequence"/>
</dbReference>
<proteinExistence type="inferred from homology"/>
<reference evidence="3 4" key="1">
    <citation type="submission" date="2019-03" db="EMBL/GenBank/DDBJ databases">
        <title>Genomic Encyclopedia of Archaeal and Bacterial Type Strains, Phase II (KMG-II): from individual species to whole genera.</title>
        <authorList>
            <person name="Goeker M."/>
        </authorList>
    </citation>
    <scope>NUCLEOTIDE SEQUENCE [LARGE SCALE GENOMIC DNA]</scope>
    <source>
        <strain evidence="3 4">DSM 28213</strain>
    </source>
</reference>
<protein>
    <submittedName>
        <fullName evidence="3">Arsenate reductase</fullName>
    </submittedName>
</protein>
<dbReference type="AlphaFoldDB" id="A0A4R7EX56"/>
<evidence type="ECO:0000313" key="4">
    <source>
        <dbReference type="Proteomes" id="UP000295215"/>
    </source>
</evidence>
<dbReference type="InterPro" id="IPR006660">
    <property type="entry name" value="Arsenate_reductase-like"/>
</dbReference>
<dbReference type="EMBL" id="SOAG01000014">
    <property type="protein sequence ID" value="TDS57904.1"/>
    <property type="molecule type" value="Genomic_DNA"/>
</dbReference>
<dbReference type="InterPro" id="IPR036249">
    <property type="entry name" value="Thioredoxin-like_sf"/>
</dbReference>
<sequence length="118" mass="13755">MRKIYYLSSCTTCKRILGEMSEIDSFELQEIKQNPVTEQQLAEMFAKTGSYEKLFNKRAQLYKSRGLKDQNLGEEDFKDLILEHYTFLSRPVMFIDGNIYVGNSKKVVEEAIQQANKL</sequence>
<evidence type="ECO:0000256" key="2">
    <source>
        <dbReference type="PROSITE-ProRule" id="PRU01282"/>
    </source>
</evidence>
<name>A0A4R7EX56_9FLAO</name>
<dbReference type="Pfam" id="PF03960">
    <property type="entry name" value="ArsC"/>
    <property type="match status" value="1"/>
</dbReference>
<comment type="caution">
    <text evidence="3">The sequence shown here is derived from an EMBL/GenBank/DDBJ whole genome shotgun (WGS) entry which is preliminary data.</text>
</comment>
<comment type="similarity">
    <text evidence="1 2">Belongs to the ArsC family.</text>
</comment>
<accession>A0A4R7EX56</accession>
<dbReference type="PROSITE" id="PS51353">
    <property type="entry name" value="ARSC"/>
    <property type="match status" value="1"/>
</dbReference>
<organism evidence="3 4">
    <name type="scientific">Myroides indicus</name>
    <dbReference type="NCBI Taxonomy" id="1323422"/>
    <lineage>
        <taxon>Bacteria</taxon>
        <taxon>Pseudomonadati</taxon>
        <taxon>Bacteroidota</taxon>
        <taxon>Flavobacteriia</taxon>
        <taxon>Flavobacteriales</taxon>
        <taxon>Flavobacteriaceae</taxon>
        <taxon>Myroides</taxon>
    </lineage>
</organism>
<evidence type="ECO:0000313" key="3">
    <source>
        <dbReference type="EMBL" id="TDS57904.1"/>
    </source>
</evidence>
<dbReference type="OrthoDB" id="1120494at2"/>
<evidence type="ECO:0000256" key="1">
    <source>
        <dbReference type="ARBA" id="ARBA00007198"/>
    </source>
</evidence>
<dbReference type="PANTHER" id="PTHR30041">
    <property type="entry name" value="ARSENATE REDUCTASE"/>
    <property type="match status" value="1"/>
</dbReference>
<gene>
    <name evidence="3" type="ORF">C8P70_11437</name>
</gene>
<dbReference type="SUPFAM" id="SSF52833">
    <property type="entry name" value="Thioredoxin-like"/>
    <property type="match status" value="1"/>
</dbReference>